<feature type="signal peptide" evidence="2">
    <location>
        <begin position="1"/>
        <end position="21"/>
    </location>
</feature>
<evidence type="ECO:0000313" key="3">
    <source>
        <dbReference type="EMBL" id="PZD94864.1"/>
    </source>
</evidence>
<dbReference type="GO" id="GO:0006865">
    <property type="term" value="P:amino acid transport"/>
    <property type="evidence" value="ECO:0007669"/>
    <property type="project" value="InterPro"/>
</dbReference>
<dbReference type="CDD" id="cd06355">
    <property type="entry name" value="PBP1_FmdD-like"/>
    <property type="match status" value="1"/>
</dbReference>
<dbReference type="PROSITE" id="PS51257">
    <property type="entry name" value="PROKAR_LIPOPROTEIN"/>
    <property type="match status" value="1"/>
</dbReference>
<dbReference type="Pfam" id="PF13433">
    <property type="entry name" value="Peripla_BP_5"/>
    <property type="match status" value="1"/>
</dbReference>
<dbReference type="RefSeq" id="WP_111147673.1">
    <property type="nucleotide sequence ID" value="NZ_QKRB01000048.1"/>
</dbReference>
<dbReference type="Gene3D" id="3.40.50.2300">
    <property type="match status" value="2"/>
</dbReference>
<dbReference type="AlphaFoldDB" id="A0A2W1LK46"/>
<feature type="region of interest" description="Disordered" evidence="1">
    <location>
        <begin position="30"/>
        <end position="53"/>
    </location>
</feature>
<reference evidence="3 4" key="1">
    <citation type="submission" date="2018-06" db="EMBL/GenBank/DDBJ databases">
        <title>Paenibacillus imtechensis sp. nov.</title>
        <authorList>
            <person name="Pinnaka A.K."/>
            <person name="Singh H."/>
            <person name="Kaur M."/>
        </authorList>
    </citation>
    <scope>NUCLEOTIDE SEQUENCE [LARGE SCALE GENOMIC DNA]</scope>
    <source>
        <strain evidence="3 4">SMB1</strain>
    </source>
</reference>
<sequence length="425" mass="45671">MRKRVWSSVLLLVLSLSLILAGCGSNNGGTAPASSGAETASGTSSSGSSDNGSEIKVGILHSLSGTMAISEKSVHDAELMAIEEINAKGGVLGKKLVPVIEDGASDWPTFAEKARKLISEDKVATVFGGWTSASRKAMLPVFEEMNGLLWYPVQYEGLESSPNIFYTGATTNQQIVPAVTWLLENRGKKCYLLGSDYVFPRTANKIIKEQLKAEGGELAGEEYTPLGHTDYSTIISKIQQADPDVVFNTLNGDSNVAFFKQLRDAGITAQDMTTLSVSVAEEEIRGIGADVLEGHLAAWNYYQTTDTPENKTFVENYKAKYGADRVTADPIEAGYTAVYLWAAAVEKAGSTDIAAVKEAAKGLEWSAPEGKVTIDGENQHIYKPVRIGEVQADGQFKELWSTGEAVKPDPYLKGYDWAASLSSGR</sequence>
<gene>
    <name evidence="3" type="primary">urtA</name>
    <name evidence="3" type="ORF">DNH61_15905</name>
</gene>
<dbReference type="PRINTS" id="PR00337">
    <property type="entry name" value="LEUILEVALBP"/>
</dbReference>
<accession>A0A2W1LK46</accession>
<dbReference type="PANTHER" id="PTHR47628">
    <property type="match status" value="1"/>
</dbReference>
<keyword evidence="2" id="KW-0732">Signal</keyword>
<protein>
    <submittedName>
        <fullName evidence="3">Urea ABC transporter substrate-binding protein</fullName>
    </submittedName>
</protein>
<dbReference type="InterPro" id="IPR017777">
    <property type="entry name" value="ABC_urea-bd_UrtA"/>
</dbReference>
<dbReference type="PANTHER" id="PTHR47628:SF1">
    <property type="entry name" value="ALIPHATIC AMIDASE EXPRESSION-REGULATING PROTEIN"/>
    <property type="match status" value="1"/>
</dbReference>
<dbReference type="Proteomes" id="UP000249522">
    <property type="component" value="Unassembled WGS sequence"/>
</dbReference>
<comment type="caution">
    <text evidence="3">The sequence shown here is derived from an EMBL/GenBank/DDBJ whole genome shotgun (WGS) entry which is preliminary data.</text>
</comment>
<name>A0A2W1LK46_9BACL</name>
<dbReference type="InterPro" id="IPR000709">
    <property type="entry name" value="Leu_Ile_Val-bd"/>
</dbReference>
<dbReference type="InterPro" id="IPR028082">
    <property type="entry name" value="Peripla_BP_I"/>
</dbReference>
<evidence type="ECO:0000256" key="2">
    <source>
        <dbReference type="SAM" id="SignalP"/>
    </source>
</evidence>
<dbReference type="SUPFAM" id="SSF53822">
    <property type="entry name" value="Periplasmic binding protein-like I"/>
    <property type="match status" value="1"/>
</dbReference>
<keyword evidence="4" id="KW-1185">Reference proteome</keyword>
<feature type="compositionally biased region" description="Low complexity" evidence="1">
    <location>
        <begin position="30"/>
        <end position="52"/>
    </location>
</feature>
<evidence type="ECO:0000313" key="4">
    <source>
        <dbReference type="Proteomes" id="UP000249522"/>
    </source>
</evidence>
<evidence type="ECO:0000256" key="1">
    <source>
        <dbReference type="SAM" id="MobiDB-lite"/>
    </source>
</evidence>
<feature type="chain" id="PRO_5038705507" evidence="2">
    <location>
        <begin position="22"/>
        <end position="425"/>
    </location>
</feature>
<dbReference type="EMBL" id="QKRB01000048">
    <property type="protein sequence ID" value="PZD94864.1"/>
    <property type="molecule type" value="Genomic_DNA"/>
</dbReference>
<organism evidence="3 4">
    <name type="scientific">Paenibacillus sambharensis</name>
    <dbReference type="NCBI Taxonomy" id="1803190"/>
    <lineage>
        <taxon>Bacteria</taxon>
        <taxon>Bacillati</taxon>
        <taxon>Bacillota</taxon>
        <taxon>Bacilli</taxon>
        <taxon>Bacillales</taxon>
        <taxon>Paenibacillaceae</taxon>
        <taxon>Paenibacillus</taxon>
    </lineage>
</organism>
<dbReference type="NCBIfam" id="TIGR03407">
    <property type="entry name" value="urea_ABC_UrtA"/>
    <property type="match status" value="1"/>
</dbReference>
<dbReference type="OrthoDB" id="9783240at2"/>
<proteinExistence type="predicted"/>